<feature type="transmembrane region" description="Helical" evidence="7">
    <location>
        <begin position="24"/>
        <end position="44"/>
    </location>
</feature>
<dbReference type="GO" id="GO:0016757">
    <property type="term" value="F:glycosyltransferase activity"/>
    <property type="evidence" value="ECO:0007669"/>
    <property type="project" value="UniProtKB-KW"/>
</dbReference>
<evidence type="ECO:0000313" key="9">
    <source>
        <dbReference type="EMBL" id="KAJ4977876.1"/>
    </source>
</evidence>
<comment type="subcellular location">
    <subcellularLocation>
        <location evidence="1">Golgi apparatus membrane</location>
        <topology evidence="1">Single-pass type II membrane protein</topology>
    </subcellularLocation>
</comment>
<dbReference type="OrthoDB" id="1924787at2759"/>
<evidence type="ECO:0000313" key="10">
    <source>
        <dbReference type="Proteomes" id="UP001141806"/>
    </source>
</evidence>
<keyword evidence="3" id="KW-0808">Transferase</keyword>
<keyword evidence="7" id="KW-0472">Membrane</keyword>
<evidence type="ECO:0000259" key="8">
    <source>
        <dbReference type="Pfam" id="PF03016"/>
    </source>
</evidence>
<proteinExistence type="inferred from homology"/>
<evidence type="ECO:0000256" key="1">
    <source>
        <dbReference type="ARBA" id="ARBA00004323"/>
    </source>
</evidence>
<gene>
    <name evidence="9" type="ORF">NE237_008656</name>
</gene>
<feature type="domain" description="Exostosin GT47" evidence="8">
    <location>
        <begin position="119"/>
        <end position="278"/>
    </location>
</feature>
<keyword evidence="4" id="KW-0735">Signal-anchor</keyword>
<dbReference type="InterPro" id="IPR040911">
    <property type="entry name" value="Exostosin_GT47"/>
</dbReference>
<keyword evidence="5" id="KW-0333">Golgi apparatus</keyword>
<feature type="compositionally biased region" description="Polar residues" evidence="6">
    <location>
        <begin position="102"/>
        <end position="111"/>
    </location>
</feature>
<feature type="region of interest" description="Disordered" evidence="6">
    <location>
        <begin position="77"/>
        <end position="114"/>
    </location>
</feature>
<protein>
    <recommendedName>
        <fullName evidence="8">Exostosin GT47 domain-containing protein</fullName>
    </recommendedName>
</protein>
<dbReference type="InterPro" id="IPR004263">
    <property type="entry name" value="Exostosin"/>
</dbReference>
<evidence type="ECO:0000256" key="6">
    <source>
        <dbReference type="SAM" id="MobiDB-lite"/>
    </source>
</evidence>
<name>A0A9Q0KWA3_9MAGN</name>
<dbReference type="Proteomes" id="UP001141806">
    <property type="component" value="Unassembled WGS sequence"/>
</dbReference>
<dbReference type="AlphaFoldDB" id="A0A9Q0KWA3"/>
<keyword evidence="7" id="KW-0812">Transmembrane</keyword>
<evidence type="ECO:0000256" key="5">
    <source>
        <dbReference type="ARBA" id="ARBA00023034"/>
    </source>
</evidence>
<evidence type="ECO:0000256" key="4">
    <source>
        <dbReference type="ARBA" id="ARBA00022968"/>
    </source>
</evidence>
<organism evidence="9 10">
    <name type="scientific">Protea cynaroides</name>
    <dbReference type="NCBI Taxonomy" id="273540"/>
    <lineage>
        <taxon>Eukaryota</taxon>
        <taxon>Viridiplantae</taxon>
        <taxon>Streptophyta</taxon>
        <taxon>Embryophyta</taxon>
        <taxon>Tracheophyta</taxon>
        <taxon>Spermatophyta</taxon>
        <taxon>Magnoliopsida</taxon>
        <taxon>Proteales</taxon>
        <taxon>Proteaceae</taxon>
        <taxon>Protea</taxon>
    </lineage>
</organism>
<dbReference type="EMBL" id="JAMYWD010000002">
    <property type="protein sequence ID" value="KAJ4977876.1"/>
    <property type="molecule type" value="Genomic_DNA"/>
</dbReference>
<dbReference type="GO" id="GO:0000139">
    <property type="term" value="C:Golgi membrane"/>
    <property type="evidence" value="ECO:0007669"/>
    <property type="project" value="UniProtKB-SubCell"/>
</dbReference>
<sequence>MFRPSIILDDFSCSRVQNSFGRSFLIPISLALVTSLFILSYISATSKLFVHFQPTHFLLKQSLESLEISPPTLQTIHPSVHSPHGSASNVLKSNEAGKGSERPQNPLSLGTQWPVGSKPMEKAKEVKFNAIQVMCSSSYYLSGYVAHKDASLPQIWPRQGDPPNLYSSRRNKLAFFAGSMNSPVRQKVLEVWKNDSDISVHPSHINTEYSAELLRSKFCLQVKGFEVNTARIGDAIYYGCVPVVIANHYVLPFADILNWKSFSIIVTTLDIPLLKKILLEISLDQYLTMQRNVLEVRKHFQWHVSPIDYDAFYMVMYELWLRRGSVRVPLSGWVEPS</sequence>
<accession>A0A9Q0KWA3</accession>
<keyword evidence="10" id="KW-1185">Reference proteome</keyword>
<evidence type="ECO:0000256" key="7">
    <source>
        <dbReference type="SAM" id="Phobius"/>
    </source>
</evidence>
<comment type="similarity">
    <text evidence="2">Belongs to the glycosyltransferase 47 family.</text>
</comment>
<dbReference type="PANTHER" id="PTHR11062:SF95">
    <property type="entry name" value="EXOSTOSIN GT47 DOMAIN-CONTAINING PROTEIN"/>
    <property type="match status" value="1"/>
</dbReference>
<reference evidence="9" key="1">
    <citation type="journal article" date="2023" name="Plant J.">
        <title>The genome of the king protea, Protea cynaroides.</title>
        <authorList>
            <person name="Chang J."/>
            <person name="Duong T.A."/>
            <person name="Schoeman C."/>
            <person name="Ma X."/>
            <person name="Roodt D."/>
            <person name="Barker N."/>
            <person name="Li Z."/>
            <person name="Van de Peer Y."/>
            <person name="Mizrachi E."/>
        </authorList>
    </citation>
    <scope>NUCLEOTIDE SEQUENCE</scope>
    <source>
        <tissue evidence="9">Young leaves</tissue>
    </source>
</reference>
<dbReference type="Pfam" id="PF03016">
    <property type="entry name" value="Exostosin_GT47"/>
    <property type="match status" value="1"/>
</dbReference>
<comment type="caution">
    <text evidence="9">The sequence shown here is derived from an EMBL/GenBank/DDBJ whole genome shotgun (WGS) entry which is preliminary data.</text>
</comment>
<keyword evidence="3" id="KW-0328">Glycosyltransferase</keyword>
<keyword evidence="7" id="KW-1133">Transmembrane helix</keyword>
<evidence type="ECO:0000256" key="3">
    <source>
        <dbReference type="ARBA" id="ARBA00022676"/>
    </source>
</evidence>
<dbReference type="PANTHER" id="PTHR11062">
    <property type="entry name" value="EXOSTOSIN HEPARAN SULFATE GLYCOSYLTRANSFERASE -RELATED"/>
    <property type="match status" value="1"/>
</dbReference>
<evidence type="ECO:0000256" key="2">
    <source>
        <dbReference type="ARBA" id="ARBA00010271"/>
    </source>
</evidence>